<dbReference type="RefSeq" id="WP_189000458.1">
    <property type="nucleotide sequence ID" value="NZ_BMOD01000002.1"/>
</dbReference>
<evidence type="ECO:0000256" key="2">
    <source>
        <dbReference type="ARBA" id="ARBA00006601"/>
    </source>
</evidence>
<comment type="pathway">
    <text evidence="1">Nucleotide-sugar biosynthesis; UDP-alpha-D-glucuronate biosynthesis; UDP-alpha-D-glucuronate from UDP-alpha-D-glucose: step 1/1.</text>
</comment>
<sequence length="452" mass="50326">MQIGIIGTGYVGLTTSLAFAYIGHDVYAIDKDARKVEKLRQGEPPIHEEGLRELLQLTRNHLVPTTDYAGLADCRVIFIAVGTPTTPSGEADTSYLEQAVIELADVLKPDTTYYLVVKSTVPIGTNRKVLTLLKNELKKQGKNTEVAVGSNPEFLREGYALYDTFYPDRVVVGAHNREFFNVMRELYDPILEQTFEPPEFLPRPASYHLPPLITTEPTSAEMIKYAANAFLALKISYINEIAGLCERVGADVMEVSRGIGLDERIGSRFLQAGIGWGGSCFPKDTLALNAIASEYQYDLDIVSAAIKVNDRQIQRILEKIQSEFKVIRGLQIAVLGAAFKPNTDDTRDSPGIKLARELCRKGAYVRMHDPIAKVDFAKLEDCENVQQLDTVPATLDGADVVVVATEWRDYINQDWNSLLKPSTILIDGRNCLAKYSFEPHIKYHGIGRGNRR</sequence>
<dbReference type="PANTHER" id="PTHR43750:SF3">
    <property type="entry name" value="UDP-GLUCOSE 6-DEHYDROGENASE TUAD"/>
    <property type="match status" value="1"/>
</dbReference>
<comment type="caution">
    <text evidence="9">The sequence shown here is derived from an EMBL/GenBank/DDBJ whole genome shotgun (WGS) entry which is preliminary data.</text>
</comment>
<name>A0ABQ2CVL8_9DEIO</name>
<dbReference type="PANTHER" id="PTHR43750">
    <property type="entry name" value="UDP-GLUCOSE 6-DEHYDROGENASE TUAD"/>
    <property type="match status" value="1"/>
</dbReference>
<dbReference type="InterPro" id="IPR017476">
    <property type="entry name" value="UDP-Glc/GDP-Man"/>
</dbReference>
<dbReference type="SUPFAM" id="SSF48179">
    <property type="entry name" value="6-phosphogluconate dehydrogenase C-terminal domain-like"/>
    <property type="match status" value="1"/>
</dbReference>
<dbReference type="Pfam" id="PF03721">
    <property type="entry name" value="UDPG_MGDP_dh_N"/>
    <property type="match status" value="1"/>
</dbReference>
<dbReference type="Proteomes" id="UP000632222">
    <property type="component" value="Unassembled WGS sequence"/>
</dbReference>
<organism evidence="9 10">
    <name type="scientific">Deinococcus roseus</name>
    <dbReference type="NCBI Taxonomy" id="392414"/>
    <lineage>
        <taxon>Bacteria</taxon>
        <taxon>Thermotogati</taxon>
        <taxon>Deinococcota</taxon>
        <taxon>Deinococci</taxon>
        <taxon>Deinococcales</taxon>
        <taxon>Deinococcaceae</taxon>
        <taxon>Deinococcus</taxon>
    </lineage>
</organism>
<feature type="domain" description="UDP-glucose/GDP-mannose dehydrogenase C-terminal" evidence="8">
    <location>
        <begin position="333"/>
        <end position="434"/>
    </location>
</feature>
<dbReference type="InterPro" id="IPR008927">
    <property type="entry name" value="6-PGluconate_DH-like_C_sf"/>
</dbReference>
<dbReference type="NCBIfam" id="TIGR03026">
    <property type="entry name" value="NDP-sugDHase"/>
    <property type="match status" value="1"/>
</dbReference>
<dbReference type="PIRSF" id="PIRSF500134">
    <property type="entry name" value="UDPglc_DH_bac"/>
    <property type="match status" value="1"/>
</dbReference>
<dbReference type="InterPro" id="IPR014026">
    <property type="entry name" value="UDP-Glc/GDP-Man_DH_dimer"/>
</dbReference>
<gene>
    <name evidence="9" type="ORF">GCM10008938_08850</name>
</gene>
<dbReference type="EC" id="1.1.1.22" evidence="3 7"/>
<dbReference type="InterPro" id="IPR001732">
    <property type="entry name" value="UDP-Glc/GDP-Man_DH_N"/>
</dbReference>
<dbReference type="InterPro" id="IPR036291">
    <property type="entry name" value="NAD(P)-bd_dom_sf"/>
</dbReference>
<evidence type="ECO:0000256" key="6">
    <source>
        <dbReference type="ARBA" id="ARBA00047473"/>
    </source>
</evidence>
<evidence type="ECO:0000256" key="5">
    <source>
        <dbReference type="ARBA" id="ARBA00023027"/>
    </source>
</evidence>
<protein>
    <recommendedName>
        <fullName evidence="3 7">UDP-glucose 6-dehydrogenase</fullName>
        <ecNumber evidence="3 7">1.1.1.22</ecNumber>
    </recommendedName>
</protein>
<dbReference type="PIRSF" id="PIRSF000124">
    <property type="entry name" value="UDPglc_GDPman_dh"/>
    <property type="match status" value="1"/>
</dbReference>
<evidence type="ECO:0000256" key="7">
    <source>
        <dbReference type="PIRNR" id="PIRNR000124"/>
    </source>
</evidence>
<keyword evidence="4 7" id="KW-0560">Oxidoreductase</keyword>
<evidence type="ECO:0000256" key="1">
    <source>
        <dbReference type="ARBA" id="ARBA00004701"/>
    </source>
</evidence>
<dbReference type="Gene3D" id="3.40.50.720">
    <property type="entry name" value="NAD(P)-binding Rossmann-like Domain"/>
    <property type="match status" value="2"/>
</dbReference>
<evidence type="ECO:0000259" key="8">
    <source>
        <dbReference type="SMART" id="SM00984"/>
    </source>
</evidence>
<dbReference type="InterPro" id="IPR036220">
    <property type="entry name" value="UDP-Glc/GDP-Man_DH_C_sf"/>
</dbReference>
<dbReference type="Pfam" id="PF03720">
    <property type="entry name" value="UDPG_MGDP_dh_C"/>
    <property type="match status" value="1"/>
</dbReference>
<evidence type="ECO:0000256" key="4">
    <source>
        <dbReference type="ARBA" id="ARBA00023002"/>
    </source>
</evidence>
<accession>A0ABQ2CVL8</accession>
<dbReference type="InterPro" id="IPR014027">
    <property type="entry name" value="UDP-Glc/GDP-Man_DH_C"/>
</dbReference>
<keyword evidence="5 7" id="KW-0520">NAD</keyword>
<dbReference type="SMART" id="SM00984">
    <property type="entry name" value="UDPG_MGDP_dh_C"/>
    <property type="match status" value="1"/>
</dbReference>
<evidence type="ECO:0000256" key="3">
    <source>
        <dbReference type="ARBA" id="ARBA00012954"/>
    </source>
</evidence>
<comment type="catalytic activity">
    <reaction evidence="6 7">
        <text>UDP-alpha-D-glucose + 2 NAD(+) + H2O = UDP-alpha-D-glucuronate + 2 NADH + 3 H(+)</text>
        <dbReference type="Rhea" id="RHEA:23596"/>
        <dbReference type="ChEBI" id="CHEBI:15377"/>
        <dbReference type="ChEBI" id="CHEBI:15378"/>
        <dbReference type="ChEBI" id="CHEBI:57540"/>
        <dbReference type="ChEBI" id="CHEBI:57945"/>
        <dbReference type="ChEBI" id="CHEBI:58052"/>
        <dbReference type="ChEBI" id="CHEBI:58885"/>
        <dbReference type="EC" id="1.1.1.22"/>
    </reaction>
</comment>
<dbReference type="Gene3D" id="1.20.5.100">
    <property type="entry name" value="Cytochrome c1, transmembrane anchor, C-terminal"/>
    <property type="match status" value="1"/>
</dbReference>
<keyword evidence="10" id="KW-1185">Reference proteome</keyword>
<evidence type="ECO:0000313" key="9">
    <source>
        <dbReference type="EMBL" id="GGJ24973.1"/>
    </source>
</evidence>
<dbReference type="SUPFAM" id="SSF52413">
    <property type="entry name" value="UDP-glucose/GDP-mannose dehydrogenase C-terminal domain"/>
    <property type="match status" value="1"/>
</dbReference>
<comment type="similarity">
    <text evidence="2 7">Belongs to the UDP-glucose/GDP-mannose dehydrogenase family.</text>
</comment>
<dbReference type="SUPFAM" id="SSF51735">
    <property type="entry name" value="NAD(P)-binding Rossmann-fold domains"/>
    <property type="match status" value="1"/>
</dbReference>
<proteinExistence type="inferred from homology"/>
<dbReference type="InterPro" id="IPR028357">
    <property type="entry name" value="UDPglc_DH_bac"/>
</dbReference>
<dbReference type="Pfam" id="PF00984">
    <property type="entry name" value="UDPG_MGDP_dh"/>
    <property type="match status" value="1"/>
</dbReference>
<reference evidence="10" key="1">
    <citation type="journal article" date="2019" name="Int. J. Syst. Evol. Microbiol.">
        <title>The Global Catalogue of Microorganisms (GCM) 10K type strain sequencing project: providing services to taxonomists for standard genome sequencing and annotation.</title>
        <authorList>
            <consortium name="The Broad Institute Genomics Platform"/>
            <consortium name="The Broad Institute Genome Sequencing Center for Infectious Disease"/>
            <person name="Wu L."/>
            <person name="Ma J."/>
        </authorList>
    </citation>
    <scope>NUCLEOTIDE SEQUENCE [LARGE SCALE GENOMIC DNA]</scope>
    <source>
        <strain evidence="10">JCM 14370</strain>
    </source>
</reference>
<dbReference type="EMBL" id="BMOD01000002">
    <property type="protein sequence ID" value="GGJ24973.1"/>
    <property type="molecule type" value="Genomic_DNA"/>
</dbReference>
<evidence type="ECO:0000313" key="10">
    <source>
        <dbReference type="Proteomes" id="UP000632222"/>
    </source>
</evidence>